<dbReference type="Pfam" id="PF07969">
    <property type="entry name" value="Amidohydro_3"/>
    <property type="match status" value="1"/>
</dbReference>
<dbReference type="InterPro" id="IPR033932">
    <property type="entry name" value="YtcJ-like"/>
</dbReference>
<dbReference type="PANTHER" id="PTHR22642">
    <property type="entry name" value="IMIDAZOLONEPROPIONASE"/>
    <property type="match status" value="1"/>
</dbReference>
<feature type="domain" description="Amidohydrolase 3" evidence="1">
    <location>
        <begin position="80"/>
        <end position="597"/>
    </location>
</feature>
<comment type="caution">
    <text evidence="2">The sequence shown here is derived from an EMBL/GenBank/DDBJ whole genome shotgun (WGS) entry which is preliminary data.</text>
</comment>
<evidence type="ECO:0000313" key="2">
    <source>
        <dbReference type="EMBL" id="PJM78256.1"/>
    </source>
</evidence>
<dbReference type="CDD" id="cd01300">
    <property type="entry name" value="YtcJ_like"/>
    <property type="match status" value="1"/>
</dbReference>
<sequence>MRERRAALRTKAARLRKNTKETMMATLYTGGTIRTMTAPDATVEALLTDDRGHIVFAGDLEQARDRARSMVTVGARHPEERDLAGACLMPGFIDSHSHFAGMGQRLTDADLAGCADFAEIGTRLKTFLAAHPLPAGGVLHGFNYDQNELAEGVHPDRHVLDALLGDVPTVIAHVSGHVIICNTALLKLIGLDLEQAEVPAGGVYGRDDNGELNGYFAETPAIMPILMHPAVMPKQGIEGLVGAIQDEYASHGITTCQDGATAPGYAERFVKLAEAHTLKLDLTCYPMMGQDLDAVFDSVGSYASGGTSEGIQYLNHLRFGGVKLFVDGSPQARGAWLSEPYRPLPASAHANANASEPAGYRGAGILSDEAMRAFLDHALERGWKVMAHCNGDAASEQFLTQYTAAYRASSKPDKFDLRPVMVHCQLTRRDQYARMAAVHMIPSIFVSHCWFWGDAHIKNLGFERASRISAVRDALSYNLPFTFHTDSPIVPPDLIFAAWCAMTRVTKYGVALDQTQCVGAWEAFGAITRNAAYQYGEEARKGTLEAGKLADMTILDTDPLAVSTQPGPHDPQQDRAEAAVRVRKLHVLETIKEGTTVWTA</sequence>
<dbReference type="Gene3D" id="2.30.40.10">
    <property type="entry name" value="Urease, subunit C, domain 1"/>
    <property type="match status" value="1"/>
</dbReference>
<evidence type="ECO:0000313" key="3">
    <source>
        <dbReference type="Proteomes" id="UP000228755"/>
    </source>
</evidence>
<dbReference type="InterPro" id="IPR013108">
    <property type="entry name" value="Amidohydro_3"/>
</dbReference>
<keyword evidence="2" id="KW-0378">Hydrolase</keyword>
<dbReference type="Proteomes" id="UP000228755">
    <property type="component" value="Unassembled WGS sequence"/>
</dbReference>
<proteinExistence type="predicted"/>
<evidence type="ECO:0000259" key="1">
    <source>
        <dbReference type="Pfam" id="PF07969"/>
    </source>
</evidence>
<dbReference type="Gene3D" id="3.20.20.140">
    <property type="entry name" value="Metal-dependent hydrolases"/>
    <property type="match status" value="1"/>
</dbReference>
<dbReference type="PANTHER" id="PTHR22642:SF2">
    <property type="entry name" value="PROTEIN LONG AFTER FAR-RED 3"/>
    <property type="match status" value="1"/>
</dbReference>
<protein>
    <submittedName>
        <fullName evidence="2">Amidohydrolase</fullName>
    </submittedName>
</protein>
<dbReference type="OrthoDB" id="3173428at2"/>
<dbReference type="InterPro" id="IPR011059">
    <property type="entry name" value="Metal-dep_hydrolase_composite"/>
</dbReference>
<dbReference type="AlphaFoldDB" id="A0A2M9HN68"/>
<dbReference type="Gene3D" id="3.10.310.70">
    <property type="match status" value="1"/>
</dbReference>
<name>A0A2M9HN68_9BIFI</name>
<reference evidence="2 3" key="1">
    <citation type="submission" date="2017-11" db="EMBL/GenBank/DDBJ databases">
        <title>Draft genome sequences of strains TRE 1, TRE D, TRE H and TRI 7, isolated from tamarins, belonging to four potential novel Bifidobacterium species.</title>
        <authorList>
            <person name="Mattarelli P."/>
            <person name="Modesto M."/>
            <person name="Bonetti A."/>
            <person name="Puglisi E."/>
            <person name="Morelli L."/>
        </authorList>
    </citation>
    <scope>NUCLEOTIDE SEQUENCE [LARGE SCALE GENOMIC DNA]</scope>
    <source>
        <strain evidence="3">TRED</strain>
    </source>
</reference>
<organism evidence="2 3">
    <name type="scientific">Bifidobacterium scaligerum</name>
    <dbReference type="NCBI Taxonomy" id="2052656"/>
    <lineage>
        <taxon>Bacteria</taxon>
        <taxon>Bacillati</taxon>
        <taxon>Actinomycetota</taxon>
        <taxon>Actinomycetes</taxon>
        <taxon>Bifidobacteriales</taxon>
        <taxon>Bifidobacteriaceae</taxon>
        <taxon>Bifidobacterium</taxon>
    </lineage>
</organism>
<dbReference type="SUPFAM" id="SSF51338">
    <property type="entry name" value="Composite domain of metallo-dependent hydrolases"/>
    <property type="match status" value="1"/>
</dbReference>
<accession>A0A2M9HN68</accession>
<dbReference type="InterPro" id="IPR032466">
    <property type="entry name" value="Metal_Hydrolase"/>
</dbReference>
<dbReference type="EMBL" id="PGLQ01000012">
    <property type="protein sequence ID" value="PJM78256.1"/>
    <property type="molecule type" value="Genomic_DNA"/>
</dbReference>
<dbReference type="GO" id="GO:0016810">
    <property type="term" value="F:hydrolase activity, acting on carbon-nitrogen (but not peptide) bonds"/>
    <property type="evidence" value="ECO:0007669"/>
    <property type="project" value="InterPro"/>
</dbReference>
<gene>
    <name evidence="2" type="ORF">CUU80_10240</name>
</gene>
<keyword evidence="3" id="KW-1185">Reference proteome</keyword>
<dbReference type="SUPFAM" id="SSF51556">
    <property type="entry name" value="Metallo-dependent hydrolases"/>
    <property type="match status" value="1"/>
</dbReference>